<feature type="signal peptide" evidence="1">
    <location>
        <begin position="1"/>
        <end position="20"/>
    </location>
</feature>
<dbReference type="Gene3D" id="3.30.830.10">
    <property type="entry name" value="Metalloenzyme, LuxS/M16 peptidase-like"/>
    <property type="match status" value="2"/>
</dbReference>
<dbReference type="GO" id="GO:0046872">
    <property type="term" value="F:metal ion binding"/>
    <property type="evidence" value="ECO:0007669"/>
    <property type="project" value="InterPro"/>
</dbReference>
<dbReference type="EMBL" id="JACIFO010000006">
    <property type="protein sequence ID" value="MBB4119310.1"/>
    <property type="molecule type" value="Genomic_DNA"/>
</dbReference>
<evidence type="ECO:0000313" key="5">
    <source>
        <dbReference type="Proteomes" id="UP000553034"/>
    </source>
</evidence>
<dbReference type="RefSeq" id="WP_183477667.1">
    <property type="nucleotide sequence ID" value="NZ_JACIFO010000006.1"/>
</dbReference>
<feature type="chain" id="PRO_5032672803" evidence="1">
    <location>
        <begin position="21"/>
        <end position="689"/>
    </location>
</feature>
<name>A0A840EQS2_9FLAO</name>
<feature type="domain" description="Peptidase M16 N-terminal" evidence="2">
    <location>
        <begin position="52"/>
        <end position="177"/>
    </location>
</feature>
<dbReference type="PANTHER" id="PTHR11851:SF224">
    <property type="entry name" value="PROCESSING PROTEASE"/>
    <property type="match status" value="1"/>
</dbReference>
<keyword evidence="5" id="KW-1185">Reference proteome</keyword>
<dbReference type="Pfam" id="PF05193">
    <property type="entry name" value="Peptidase_M16_C"/>
    <property type="match status" value="1"/>
</dbReference>
<organism evidence="4 5">
    <name type="scientific">Mesonia hippocampi</name>
    <dbReference type="NCBI Taxonomy" id="1628250"/>
    <lineage>
        <taxon>Bacteria</taxon>
        <taxon>Pseudomonadati</taxon>
        <taxon>Bacteroidota</taxon>
        <taxon>Flavobacteriia</taxon>
        <taxon>Flavobacteriales</taxon>
        <taxon>Flavobacteriaceae</taxon>
        <taxon>Mesonia</taxon>
    </lineage>
</organism>
<dbReference type="AlphaFoldDB" id="A0A840EQS2"/>
<dbReference type="InterPro" id="IPR007863">
    <property type="entry name" value="Peptidase_M16_C"/>
</dbReference>
<evidence type="ECO:0000259" key="2">
    <source>
        <dbReference type="Pfam" id="PF00675"/>
    </source>
</evidence>
<gene>
    <name evidence="4" type="ORF">GGR32_001608</name>
</gene>
<proteinExistence type="predicted"/>
<dbReference type="InterPro" id="IPR011765">
    <property type="entry name" value="Pept_M16_N"/>
</dbReference>
<accession>A0A840EQS2</accession>
<dbReference type="InterPro" id="IPR050361">
    <property type="entry name" value="MPP/UQCRC_Complex"/>
</dbReference>
<dbReference type="SUPFAM" id="SSF63411">
    <property type="entry name" value="LuxS/MPP-like metallohydrolase"/>
    <property type="match status" value="2"/>
</dbReference>
<protein>
    <submittedName>
        <fullName evidence="4">Putative Zn-dependent peptidase</fullName>
    </submittedName>
</protein>
<dbReference type="Proteomes" id="UP000553034">
    <property type="component" value="Unassembled WGS sequence"/>
</dbReference>
<evidence type="ECO:0000313" key="4">
    <source>
        <dbReference type="EMBL" id="MBB4119310.1"/>
    </source>
</evidence>
<dbReference type="PANTHER" id="PTHR11851">
    <property type="entry name" value="METALLOPROTEASE"/>
    <property type="match status" value="1"/>
</dbReference>
<evidence type="ECO:0000256" key="1">
    <source>
        <dbReference type="SAM" id="SignalP"/>
    </source>
</evidence>
<comment type="caution">
    <text evidence="4">The sequence shown here is derived from an EMBL/GenBank/DDBJ whole genome shotgun (WGS) entry which is preliminary data.</text>
</comment>
<dbReference type="InterPro" id="IPR011249">
    <property type="entry name" value="Metalloenz_LuxS/M16"/>
</dbReference>
<reference evidence="4 5" key="1">
    <citation type="submission" date="2020-08" db="EMBL/GenBank/DDBJ databases">
        <title>Genomic Encyclopedia of Type Strains, Phase IV (KMG-IV): sequencing the most valuable type-strain genomes for metagenomic binning, comparative biology and taxonomic classification.</title>
        <authorList>
            <person name="Goeker M."/>
        </authorList>
    </citation>
    <scope>NUCLEOTIDE SEQUENCE [LARGE SCALE GENOMIC DNA]</scope>
    <source>
        <strain evidence="4 5">DSM 29568</strain>
    </source>
</reference>
<sequence length="689" mass="76512">MKNKILFIFITCLMVFSAQAQIDRSQMPKPGPAPQINLSQPASFTLKNGLKVMLVENHKLPRVRATLLIDNKPHAENNNIGTKDIYSAMMGNGTTTYSKDEYNEKIDFMGASIGFGEESAYASSLSKFFPEVLALLADGIINPVFTQEEFDQQQERIIEGIKSGDKSAQVIAGNLSSYLAYGKNHPYGEFATETSIQNIKLEDVKAYYNTYISPKNAYLVLVGDIRLKEAKKLVKKHFKNWKATNVPENALPALPKIATTQLNIIDVPNAVQSEIRVQNTIDLKMSDPDYFAVLVANNILGGSFGSYLNMNLREEHGYTYGAGSRASADKYASRFYASTSVRNEVTDSAVVQIFKEIDRIKTTPVATEKLTNAKAKFAGDFVLKLEKPSTIASYALNIKTNDLNEDFYKNFLKNINAVTTEDITRVANKYFKTNNMQIVIAGKGSEIAHNLENMKINGKKLPAFYYNKEGEKVKRPVFSKKIPQGTTLTSVLDKYINAIGGKTAIDKVDNVTMQGGAQIQGMALTFDIKQTKDGKSLQLVKMNGMTISKNVFNGSTGYAEAQGQKVAYTEEQNKSAKDQSGLFPELNITSEKSKLLNIEAVEGKDAYVVQVNENTKNYYDTKTGLKIQTKVTMSQNGQSYESITKYGDYREVNGVLFPHNLKVNMGPETIDIKIIEALINQKISDSEFN</sequence>
<feature type="domain" description="Peptidase M16 C-terminal" evidence="3">
    <location>
        <begin position="198"/>
        <end position="376"/>
    </location>
</feature>
<dbReference type="Pfam" id="PF00675">
    <property type="entry name" value="Peptidase_M16"/>
    <property type="match status" value="1"/>
</dbReference>
<evidence type="ECO:0000259" key="3">
    <source>
        <dbReference type="Pfam" id="PF05193"/>
    </source>
</evidence>
<keyword evidence="1" id="KW-0732">Signal</keyword>